<dbReference type="EMBL" id="MU006785">
    <property type="protein sequence ID" value="KAF2640075.1"/>
    <property type="molecule type" value="Genomic_DNA"/>
</dbReference>
<dbReference type="Proteomes" id="UP000799753">
    <property type="component" value="Unassembled WGS sequence"/>
</dbReference>
<feature type="signal peptide" evidence="1">
    <location>
        <begin position="1"/>
        <end position="20"/>
    </location>
</feature>
<feature type="chain" id="PRO_5025561256" description="Cupin type-1 domain-containing protein" evidence="1">
    <location>
        <begin position="21"/>
        <end position="250"/>
    </location>
</feature>
<gene>
    <name evidence="3" type="ORF">P280DRAFT_549891</name>
</gene>
<reference evidence="3" key="1">
    <citation type="journal article" date="2020" name="Stud. Mycol.">
        <title>101 Dothideomycetes genomes: a test case for predicting lifestyles and emergence of pathogens.</title>
        <authorList>
            <person name="Haridas S."/>
            <person name="Albert R."/>
            <person name="Binder M."/>
            <person name="Bloem J."/>
            <person name="Labutti K."/>
            <person name="Salamov A."/>
            <person name="Andreopoulos B."/>
            <person name="Baker S."/>
            <person name="Barry K."/>
            <person name="Bills G."/>
            <person name="Bluhm B."/>
            <person name="Cannon C."/>
            <person name="Castanera R."/>
            <person name="Culley D."/>
            <person name="Daum C."/>
            <person name="Ezra D."/>
            <person name="Gonzalez J."/>
            <person name="Henrissat B."/>
            <person name="Kuo A."/>
            <person name="Liang C."/>
            <person name="Lipzen A."/>
            <person name="Lutzoni F."/>
            <person name="Magnuson J."/>
            <person name="Mondo S."/>
            <person name="Nolan M."/>
            <person name="Ohm R."/>
            <person name="Pangilinan J."/>
            <person name="Park H.-J."/>
            <person name="Ramirez L."/>
            <person name="Alfaro M."/>
            <person name="Sun H."/>
            <person name="Tritt A."/>
            <person name="Yoshinaga Y."/>
            <person name="Zwiers L.-H."/>
            <person name="Turgeon B."/>
            <person name="Goodwin S."/>
            <person name="Spatafora J."/>
            <person name="Crous P."/>
            <person name="Grigoriev I."/>
        </authorList>
    </citation>
    <scope>NUCLEOTIDE SEQUENCE</scope>
    <source>
        <strain evidence="3">CBS 473.64</strain>
    </source>
</reference>
<evidence type="ECO:0000313" key="3">
    <source>
        <dbReference type="EMBL" id="KAF2640075.1"/>
    </source>
</evidence>
<dbReference type="InterPro" id="IPR014710">
    <property type="entry name" value="RmlC-like_jellyroll"/>
</dbReference>
<dbReference type="InterPro" id="IPR006045">
    <property type="entry name" value="Cupin_1"/>
</dbReference>
<dbReference type="InterPro" id="IPR011051">
    <property type="entry name" value="RmlC_Cupin_sf"/>
</dbReference>
<keyword evidence="4" id="KW-1185">Reference proteome</keyword>
<dbReference type="SUPFAM" id="SSF51182">
    <property type="entry name" value="RmlC-like cupins"/>
    <property type="match status" value="1"/>
</dbReference>
<name>A0A6A6RY14_9PLEO</name>
<evidence type="ECO:0000256" key="1">
    <source>
        <dbReference type="SAM" id="SignalP"/>
    </source>
</evidence>
<proteinExistence type="predicted"/>
<accession>A0A6A6RY14</accession>
<sequence>MQFQILKAFLAATAINAVNALPTTPRDIVAPTSNDELIAKLKTDATAAKRYQRLLTTDGESLLPDAELRKAAVFDFNQDMQPIGGSNGGGIVTSSIENFPYLVESGLNVNFATIGPCGVLAPHVHPRSNEYLVVVDGEIVVGTQLELGVLGNGAPVPEFRETLGKLQGTLFPQGSIHYQVNNSPDCKKATFMTVFASEDPGATPVLIQGRTVSVNGTVKIERDDLGGLRGLLPDHIVEIVDQCVERCGGK</sequence>
<dbReference type="PANTHER" id="PTHR31238">
    <property type="entry name" value="GERMIN-LIKE PROTEIN SUBFAMILY 3 MEMBER 3"/>
    <property type="match status" value="1"/>
</dbReference>
<keyword evidence="1" id="KW-0732">Signal</keyword>
<dbReference type="Pfam" id="PF00190">
    <property type="entry name" value="Cupin_1"/>
    <property type="match status" value="1"/>
</dbReference>
<dbReference type="AlphaFoldDB" id="A0A6A6RY14"/>
<dbReference type="Gene3D" id="2.60.120.10">
    <property type="entry name" value="Jelly Rolls"/>
    <property type="match status" value="1"/>
</dbReference>
<dbReference type="OrthoDB" id="1921208at2759"/>
<dbReference type="SMART" id="SM00835">
    <property type="entry name" value="Cupin_1"/>
    <property type="match status" value="1"/>
</dbReference>
<protein>
    <recommendedName>
        <fullName evidence="2">Cupin type-1 domain-containing protein</fullName>
    </recommendedName>
</protein>
<organism evidence="3 4">
    <name type="scientific">Massarina eburnea CBS 473.64</name>
    <dbReference type="NCBI Taxonomy" id="1395130"/>
    <lineage>
        <taxon>Eukaryota</taxon>
        <taxon>Fungi</taxon>
        <taxon>Dikarya</taxon>
        <taxon>Ascomycota</taxon>
        <taxon>Pezizomycotina</taxon>
        <taxon>Dothideomycetes</taxon>
        <taxon>Pleosporomycetidae</taxon>
        <taxon>Pleosporales</taxon>
        <taxon>Massarineae</taxon>
        <taxon>Massarinaceae</taxon>
        <taxon>Massarina</taxon>
    </lineage>
</organism>
<evidence type="ECO:0000313" key="4">
    <source>
        <dbReference type="Proteomes" id="UP000799753"/>
    </source>
</evidence>
<evidence type="ECO:0000259" key="2">
    <source>
        <dbReference type="SMART" id="SM00835"/>
    </source>
</evidence>
<feature type="domain" description="Cupin type-1" evidence="2">
    <location>
        <begin position="74"/>
        <end position="226"/>
    </location>
</feature>